<dbReference type="RefSeq" id="WP_186878242.1">
    <property type="nucleotide sequence ID" value="NZ_JACOPN010000003.1"/>
</dbReference>
<gene>
    <name evidence="1" type="ORF">H8S55_06260</name>
</gene>
<evidence type="ECO:0000313" key="1">
    <source>
        <dbReference type="EMBL" id="MBC5716917.1"/>
    </source>
</evidence>
<accession>A0A8J6J4D2</accession>
<dbReference type="AlphaFoldDB" id="A0A8J6J4D2"/>
<proteinExistence type="predicted"/>
<dbReference type="Proteomes" id="UP000602260">
    <property type="component" value="Unassembled WGS sequence"/>
</dbReference>
<sequence length="137" mass="15916">MIVIACLDDNGGMMFNHRRQSQDRVLRAHIAALVGGAMLWMNHYSAQQFDAESIQHLNVDDAFLQEAVDGDYCFVEDAALAPFERWIEKIIIFRWHRTYPADQHFDIDLSGGNWKICESVEFTGHSHERITMEVYLR</sequence>
<evidence type="ECO:0000313" key="2">
    <source>
        <dbReference type="Proteomes" id="UP000602260"/>
    </source>
</evidence>
<organism evidence="1 2">
    <name type="scientific">Flintibacter faecis</name>
    <dbReference type="NCBI Taxonomy" id="2763047"/>
    <lineage>
        <taxon>Bacteria</taxon>
        <taxon>Bacillati</taxon>
        <taxon>Bacillota</taxon>
        <taxon>Clostridia</taxon>
        <taxon>Eubacteriales</taxon>
        <taxon>Flintibacter</taxon>
    </lineage>
</organism>
<comment type="caution">
    <text evidence="1">The sequence shown here is derived from an EMBL/GenBank/DDBJ whole genome shotgun (WGS) entry which is preliminary data.</text>
</comment>
<keyword evidence="2" id="KW-1185">Reference proteome</keyword>
<protein>
    <submittedName>
        <fullName evidence="1">Ribonuclease Z</fullName>
    </submittedName>
</protein>
<dbReference type="EMBL" id="JACOPN010000003">
    <property type="protein sequence ID" value="MBC5716917.1"/>
    <property type="molecule type" value="Genomic_DNA"/>
</dbReference>
<name>A0A8J6J4D2_9FIRM</name>
<reference evidence="1" key="1">
    <citation type="submission" date="2020-08" db="EMBL/GenBank/DDBJ databases">
        <title>Genome public.</title>
        <authorList>
            <person name="Liu C."/>
            <person name="Sun Q."/>
        </authorList>
    </citation>
    <scope>NUCLEOTIDE SEQUENCE</scope>
    <source>
        <strain evidence="1">BX5</strain>
    </source>
</reference>